<feature type="compositionally biased region" description="Polar residues" evidence="1">
    <location>
        <begin position="96"/>
        <end position="107"/>
    </location>
</feature>
<feature type="region of interest" description="Disordered" evidence="1">
    <location>
        <begin position="1"/>
        <end position="260"/>
    </location>
</feature>
<evidence type="ECO:0000313" key="3">
    <source>
        <dbReference type="Proteomes" id="UP000012174"/>
    </source>
</evidence>
<feature type="compositionally biased region" description="Low complexity" evidence="1">
    <location>
        <begin position="49"/>
        <end position="60"/>
    </location>
</feature>
<accession>M7TFQ2</accession>
<feature type="region of interest" description="Disordered" evidence="1">
    <location>
        <begin position="459"/>
        <end position="528"/>
    </location>
</feature>
<feature type="compositionally biased region" description="Basic and acidic residues" evidence="1">
    <location>
        <begin position="507"/>
        <end position="520"/>
    </location>
</feature>
<name>M7TFQ2_EUTLA</name>
<dbReference type="EMBL" id="KB706850">
    <property type="protein sequence ID" value="EMR65535.1"/>
    <property type="molecule type" value="Genomic_DNA"/>
</dbReference>
<keyword evidence="3" id="KW-1185">Reference proteome</keyword>
<feature type="region of interest" description="Disordered" evidence="1">
    <location>
        <begin position="279"/>
        <end position="308"/>
    </location>
</feature>
<feature type="compositionally biased region" description="Basic and acidic residues" evidence="1">
    <location>
        <begin position="35"/>
        <end position="48"/>
    </location>
</feature>
<organism evidence="2 3">
    <name type="scientific">Eutypa lata (strain UCR-EL1)</name>
    <name type="common">Grapevine dieback disease fungus</name>
    <name type="synonym">Eutypa armeniacae</name>
    <dbReference type="NCBI Taxonomy" id="1287681"/>
    <lineage>
        <taxon>Eukaryota</taxon>
        <taxon>Fungi</taxon>
        <taxon>Dikarya</taxon>
        <taxon>Ascomycota</taxon>
        <taxon>Pezizomycotina</taxon>
        <taxon>Sordariomycetes</taxon>
        <taxon>Xylariomycetidae</taxon>
        <taxon>Xylariales</taxon>
        <taxon>Diatrypaceae</taxon>
        <taxon>Eutypa</taxon>
    </lineage>
</organism>
<sequence length="656" mass="69253">MVSFFGLRIGGERKKKPDKTAAIVAPQKCQTFDQAETRDEKASGKDSDGASADAARPSSSRSHKVRKRRPTDLPFGFDDTLNAITLPSPHKFIDSSYPSLRGSSSNPILGADWKNGSTPNLGPLKPAEPAARSSTSSKGKPRLDSISTSVTREASPVTSPKSSISATSKSPLGQFELTLNLPNEGTSLFGEGEDVLKPPEPLRIIKKSPTMENLTSNPPAGKPPSPPQSIRTDELDRSAVLAQVSSADADRTSSTTSTSQRIISADLDNEFRELSEELNYGPKSIPSPPASVRHFGNEGIDHDDHDDDDPLLDDSLLFGGLGAPIIRTVGAKRDTLTSTISTPRRASIETLVEKHEAAAAAAATAAPSSPSLSIFSGSSPPPKSSARAARPAALNLNLGLRPAAADMSGPRSAPFPVSRPPWTPTLGQSPLAPAYRAPSAASGNRLIPIRLSRDSIDFELSSPQSPESPMLPLSGPLASQIGSPISITAGAGSDSTTRATRMTPARRNTEPEKDMGKDIDGDGDEDPEERMRNFRFPNFAPSTSMPSPANSNPSALLFLNPNDTVLAARRAIPVLLAPEARSHGPQRPPLELASALSHHNNNNIIIIINDKEGNDVPATALPGGAPGAPRTPAHARRARRVQDLSRALVQSTLDAD</sequence>
<gene>
    <name evidence="2" type="ORF">UCREL1_7487</name>
</gene>
<proteinExistence type="predicted"/>
<feature type="compositionally biased region" description="Low complexity" evidence="1">
    <location>
        <begin position="158"/>
        <end position="171"/>
    </location>
</feature>
<evidence type="ECO:0000256" key="1">
    <source>
        <dbReference type="SAM" id="MobiDB-lite"/>
    </source>
</evidence>
<feature type="compositionally biased region" description="Low complexity" evidence="1">
    <location>
        <begin position="617"/>
        <end position="632"/>
    </location>
</feature>
<evidence type="ECO:0000313" key="2">
    <source>
        <dbReference type="EMBL" id="EMR65535.1"/>
    </source>
</evidence>
<dbReference type="KEGG" id="ela:UCREL1_7487"/>
<feature type="region of interest" description="Disordered" evidence="1">
    <location>
        <begin position="368"/>
        <end position="389"/>
    </location>
</feature>
<dbReference type="OrthoDB" id="5234071at2759"/>
<reference evidence="3" key="1">
    <citation type="journal article" date="2013" name="Genome Announc.">
        <title>Draft genome sequence of the grapevine dieback fungus Eutypa lata UCR-EL1.</title>
        <authorList>
            <person name="Blanco-Ulate B."/>
            <person name="Rolshausen P.E."/>
            <person name="Cantu D."/>
        </authorList>
    </citation>
    <scope>NUCLEOTIDE SEQUENCE [LARGE SCALE GENOMIC DNA]</scope>
    <source>
        <strain evidence="3">UCR-EL1</strain>
    </source>
</reference>
<dbReference type="HOGENOM" id="CLU_417977_0_0_1"/>
<dbReference type="OMA" id="IASFRQP"/>
<feature type="compositionally biased region" description="Low complexity" evidence="1">
    <location>
        <begin position="496"/>
        <end position="506"/>
    </location>
</feature>
<feature type="region of interest" description="Disordered" evidence="1">
    <location>
        <begin position="615"/>
        <end position="641"/>
    </location>
</feature>
<protein>
    <submittedName>
        <fullName evidence="2">Uncharacterized protein</fullName>
    </submittedName>
</protein>
<dbReference type="Proteomes" id="UP000012174">
    <property type="component" value="Unassembled WGS sequence"/>
</dbReference>
<dbReference type="AlphaFoldDB" id="M7TFQ2"/>